<sequence>MHSLSVSRMVRLNKPALLLLLLLLSCSLHSVRAIVCYHCDSIALPECAQTLGEVGVLPYQDCTNQLSCAMSIVDSITYRGCGADTPTTGATYSKSCSLNLCNAGVYPPGRLKCHHCAGPDCVVAPGAKPKPCRYHHEEDQCYTEVLNATEAYRGCVSEGNHTVSSAAKLCEYNGCNDEQGAWTQTCVTCDSSSGRGCKMDLFQVNSANCNVSLYEDCQQDVLLGEQDDKFCFSYRKLSRVVRGCSTTLPADLEPLLEELDKCQTGDKCNARCIPQQRCLTCNSVDQPLCRSNVTAVTNSTCGSAEASSCFACEYSDWNIRRGCGAPPTEAGILNCYECDTESGCNSRDFTRCYRCSSDQAGAACVNWEQPGGIYIEECAQPGAQCLVLTHSNGTTERGCQREDFSCTSSNLSACKSCNGSFCNKGAFPEERLWCHQCTGNQPDCEKISRGSNAIPCPLQPNEPAEQAEACLEYYDTHKQLVVRGCRSNPQMYYECLLQSGRQDGCRLCHSPACNSSPGEDLRADSDLEIRALELVLAKNSSYSATPTSVVCVIWSLFSIIYIVTARN</sequence>
<keyword evidence="1" id="KW-1133">Transmembrane helix</keyword>
<feature type="transmembrane region" description="Helical" evidence="1">
    <location>
        <begin position="542"/>
        <end position="563"/>
    </location>
</feature>
<organism evidence="4 5">
    <name type="scientific">Drosophila pseudoobscura pseudoobscura</name>
    <name type="common">Fruit fly</name>
    <dbReference type="NCBI Taxonomy" id="46245"/>
    <lineage>
        <taxon>Eukaryota</taxon>
        <taxon>Metazoa</taxon>
        <taxon>Ecdysozoa</taxon>
        <taxon>Arthropoda</taxon>
        <taxon>Hexapoda</taxon>
        <taxon>Insecta</taxon>
        <taxon>Pterygota</taxon>
        <taxon>Neoptera</taxon>
        <taxon>Endopterygota</taxon>
        <taxon>Diptera</taxon>
        <taxon>Brachycera</taxon>
        <taxon>Muscomorpha</taxon>
        <taxon>Ephydroidea</taxon>
        <taxon>Drosophilidae</taxon>
        <taxon>Drosophila</taxon>
        <taxon>Sophophora</taxon>
    </lineage>
</organism>
<keyword evidence="1" id="KW-0472">Membrane</keyword>
<evidence type="ECO:0000259" key="3">
    <source>
        <dbReference type="Pfam" id="PF05444"/>
    </source>
</evidence>
<dbReference type="AlphaFoldDB" id="A0A6I8UKE4"/>
<dbReference type="Pfam" id="PF05444">
    <property type="entry name" value="DUF753"/>
    <property type="match status" value="2"/>
</dbReference>
<evidence type="ECO:0000256" key="2">
    <source>
        <dbReference type="SAM" id="SignalP"/>
    </source>
</evidence>
<evidence type="ECO:0000313" key="4">
    <source>
        <dbReference type="Proteomes" id="UP000001819"/>
    </source>
</evidence>
<protein>
    <recommendedName>
        <fullName evidence="3">DUF753 domain-containing protein</fullName>
    </recommendedName>
</protein>
<feature type="chain" id="PRO_5026310865" description="DUF753 domain-containing protein" evidence="2">
    <location>
        <begin position="34"/>
        <end position="567"/>
    </location>
</feature>
<feature type="domain" description="DUF753" evidence="3">
    <location>
        <begin position="433"/>
        <end position="514"/>
    </location>
</feature>
<accession>A0A6I8UKE4</accession>
<dbReference type="RefSeq" id="XP_001356884.4">
    <property type="nucleotide sequence ID" value="XM_001356848.4"/>
</dbReference>
<evidence type="ECO:0000256" key="1">
    <source>
        <dbReference type="SAM" id="Phobius"/>
    </source>
</evidence>
<proteinExistence type="predicted"/>
<keyword evidence="2" id="KW-0732">Signal</keyword>
<dbReference type="PANTHER" id="PTHR21721:SF27">
    <property type="entry name" value="GH09876P"/>
    <property type="match status" value="1"/>
</dbReference>
<dbReference type="Proteomes" id="UP000001819">
    <property type="component" value="Chromosome 4"/>
</dbReference>
<keyword evidence="4" id="KW-1185">Reference proteome</keyword>
<feature type="signal peptide" evidence="2">
    <location>
        <begin position="1"/>
        <end position="33"/>
    </location>
</feature>
<keyword evidence="1" id="KW-0812">Transmembrane</keyword>
<dbReference type="PANTHER" id="PTHR21721">
    <property type="entry name" value="GH09876P-RELATED"/>
    <property type="match status" value="1"/>
</dbReference>
<name>A0A6I8UKE4_DROPS</name>
<dbReference type="InterPro" id="IPR008472">
    <property type="entry name" value="DUF753"/>
</dbReference>
<evidence type="ECO:0000313" key="5">
    <source>
        <dbReference type="RefSeq" id="XP_001356884.4"/>
    </source>
</evidence>
<gene>
    <name evidence="5" type="primary">LOC4817385</name>
</gene>
<reference evidence="5" key="1">
    <citation type="submission" date="2025-08" db="UniProtKB">
        <authorList>
            <consortium name="RefSeq"/>
        </authorList>
    </citation>
    <scope>IDENTIFICATION</scope>
    <source>
        <strain evidence="5">MV-25-SWS-2005</strain>
        <tissue evidence="5">Whole body</tissue>
    </source>
</reference>
<dbReference type="InParanoid" id="A0A6I8UKE4"/>
<dbReference type="KEGG" id="dpo:4817385"/>
<feature type="domain" description="DUF753" evidence="3">
    <location>
        <begin position="351"/>
        <end position="423"/>
    </location>
</feature>